<dbReference type="InterPro" id="IPR012166">
    <property type="entry name" value="Uncharacterised_RocB"/>
</dbReference>
<name>A0ABX3ZCT3_9BACL</name>
<proteinExistence type="predicted"/>
<protein>
    <recommendedName>
        <fullName evidence="3">Arginine utilization protein RocB</fullName>
    </recommendedName>
</protein>
<keyword evidence="2" id="KW-1185">Reference proteome</keyword>
<dbReference type="PANTHER" id="PTHR43808">
    <property type="entry name" value="ACETYLORNITHINE DEACETYLASE"/>
    <property type="match status" value="1"/>
</dbReference>
<gene>
    <name evidence="1" type="ORF">CBM15_18885</name>
</gene>
<dbReference type="RefSeq" id="WP_087618667.1">
    <property type="nucleotide sequence ID" value="NZ_JAFBEY010000020.1"/>
</dbReference>
<accession>A0ABX3ZCT3</accession>
<organism evidence="1 2">
    <name type="scientific">Solibacillus kalamii</name>
    <dbReference type="NCBI Taxonomy" id="1748298"/>
    <lineage>
        <taxon>Bacteria</taxon>
        <taxon>Bacillati</taxon>
        <taxon>Bacillota</taxon>
        <taxon>Bacilli</taxon>
        <taxon>Bacillales</taxon>
        <taxon>Caryophanaceae</taxon>
        <taxon>Solibacillus</taxon>
    </lineage>
</organism>
<dbReference type="PIRSF" id="PIRSF010386">
    <property type="entry name" value="RocB"/>
    <property type="match status" value="1"/>
</dbReference>
<sequence>MFKWKSKEQLRQLLCELVQVKSVSGSQAEKEFPDIVVNKLSELAYFKENPGHLNRTYLSDGRSFISALVKKSPNTKKTVVLISHFDVVDVQDYGKWKQYAFDPEKLTEQFYSIKDDLPEAVQVDMESGNWLFGRGTMDMKCGLALHMSIVERATFGEYDGNILLLTVPDEEVNSEGMRAAVPKLVQLLEEHNLEYTTILNSEPMFSNFPGDKNNYFYTGSIGKALPGFLCYGKEAHVGEPFGGLNANYMASVITAEMELNTDFCEKVGEEITPPPTNLIYHDLKTEYSTQISHRAVTLFNLFLFERSMTDVVSLLQQKAIKAANEIEQSYMNKATKYSQHTEFTPQELKVKVMTYEENYEYALEKYGEEKVEGLLSNRDSEKDDRKRTIDLVDQLAALCNELAPMIVIFFAPPFYPAISSGKNGLISNLVNELKQYTHETFNLEFTIQNYFAGISDLSYVGLNYENSSIASLINNMPVWDKGYSLPIGDMKKLNVPVLNIGPVGRDPHKWTERLDADFAFETLVGLLDLTIEKLFAAHYEVNEQIVSK</sequence>
<reference evidence="1 2" key="1">
    <citation type="journal article" date="2017" name="Int. J. Syst. Evol. Microbiol.">
        <title>Solibacillus kalamii sp. nov., isolated from a high-efficiency particulate arrestance filter system used in the International Space Station.</title>
        <authorList>
            <person name="Checinska Sielaff A."/>
            <person name="Kumar R.M."/>
            <person name="Pal D."/>
            <person name="Mayilraj S."/>
            <person name="Venkateswaran K."/>
        </authorList>
    </citation>
    <scope>NUCLEOTIDE SEQUENCE [LARGE SCALE GENOMIC DNA]</scope>
    <source>
        <strain evidence="1 2">ISSFR-015</strain>
    </source>
</reference>
<dbReference type="Proteomes" id="UP000196594">
    <property type="component" value="Unassembled WGS sequence"/>
</dbReference>
<dbReference type="InterPro" id="IPR002933">
    <property type="entry name" value="Peptidase_M20"/>
</dbReference>
<evidence type="ECO:0000313" key="2">
    <source>
        <dbReference type="Proteomes" id="UP000196594"/>
    </source>
</evidence>
<dbReference type="SUPFAM" id="SSF53187">
    <property type="entry name" value="Zn-dependent exopeptidases"/>
    <property type="match status" value="1"/>
</dbReference>
<dbReference type="EMBL" id="NHNT01000021">
    <property type="protein sequence ID" value="OUZ37283.1"/>
    <property type="molecule type" value="Genomic_DNA"/>
</dbReference>
<dbReference type="PANTHER" id="PTHR43808:SF27">
    <property type="entry name" value="PROTEIN ROCB"/>
    <property type="match status" value="1"/>
</dbReference>
<comment type="caution">
    <text evidence="1">The sequence shown here is derived from an EMBL/GenBank/DDBJ whole genome shotgun (WGS) entry which is preliminary data.</text>
</comment>
<dbReference type="InterPro" id="IPR050072">
    <property type="entry name" value="Peptidase_M20A"/>
</dbReference>
<dbReference type="Pfam" id="PF01546">
    <property type="entry name" value="Peptidase_M20"/>
    <property type="match status" value="1"/>
</dbReference>
<dbReference type="Gene3D" id="3.40.630.10">
    <property type="entry name" value="Zn peptidases"/>
    <property type="match status" value="1"/>
</dbReference>
<evidence type="ECO:0008006" key="3">
    <source>
        <dbReference type="Google" id="ProtNLM"/>
    </source>
</evidence>
<evidence type="ECO:0000313" key="1">
    <source>
        <dbReference type="EMBL" id="OUZ37283.1"/>
    </source>
</evidence>